<name>A0AAU8LSJ2_9BACT</name>
<reference evidence="1" key="1">
    <citation type="journal article" date="2024" name="Syst. Appl. Microbiol.">
        <title>First single-strain enrichments of Electrothrix cable bacteria, description of E. aestuarii sp. nov. and E. rattekaaiensis sp. nov., and proposal of a cable bacteria taxonomy following the rules of the SeqCode.</title>
        <authorList>
            <person name="Plum-Jensen L.E."/>
            <person name="Schramm A."/>
            <person name="Marshall I.P.G."/>
        </authorList>
    </citation>
    <scope>NUCLEOTIDE SEQUENCE</scope>
    <source>
        <strain evidence="1">Rat1</strain>
    </source>
</reference>
<dbReference type="AlphaFoldDB" id="A0AAU8LSJ2"/>
<evidence type="ECO:0000313" key="1">
    <source>
        <dbReference type="EMBL" id="XCN71874.1"/>
    </source>
</evidence>
<dbReference type="EMBL" id="CP159373">
    <property type="protein sequence ID" value="XCN71874.1"/>
    <property type="molecule type" value="Genomic_DNA"/>
</dbReference>
<protein>
    <submittedName>
        <fullName evidence="1">Uncharacterized protein</fullName>
    </submittedName>
</protein>
<gene>
    <name evidence="1" type="ORF">Q3M24_16415</name>
</gene>
<sequence>MLGLDVARTLAVIRLLASGETITVGDFEIGMGEDMSIGPVFNGSDGEKHISGLSTMDLSQFHKLLNDHQVGHPIPKFTRSLLTF</sequence>
<organism evidence="1">
    <name type="scientific">Candidatus Electrothrix aestuarii</name>
    <dbReference type="NCBI Taxonomy" id="3062594"/>
    <lineage>
        <taxon>Bacteria</taxon>
        <taxon>Pseudomonadati</taxon>
        <taxon>Thermodesulfobacteriota</taxon>
        <taxon>Desulfobulbia</taxon>
        <taxon>Desulfobulbales</taxon>
        <taxon>Desulfobulbaceae</taxon>
        <taxon>Candidatus Electrothrix</taxon>
    </lineage>
</organism>
<accession>A0AAU8LSJ2</accession>
<proteinExistence type="predicted"/>
<reference evidence="1" key="2">
    <citation type="submission" date="2024-06" db="EMBL/GenBank/DDBJ databases">
        <authorList>
            <person name="Plum-Jensen L.E."/>
            <person name="Schramm A."/>
            <person name="Marshall I.P.G."/>
        </authorList>
    </citation>
    <scope>NUCLEOTIDE SEQUENCE</scope>
    <source>
        <strain evidence="1">Rat1</strain>
    </source>
</reference>
<dbReference type="KEGG" id="eaj:Q3M24_16415"/>